<dbReference type="EMBL" id="RRCH01000010">
    <property type="protein sequence ID" value="RRJ32185.1"/>
    <property type="molecule type" value="Genomic_DNA"/>
</dbReference>
<name>A0A3P3RFN6_9EURY</name>
<dbReference type="InterPro" id="IPR049798">
    <property type="entry name" value="LWR_salt"/>
</dbReference>
<reference evidence="1 2" key="1">
    <citation type="submission" date="2018-11" db="EMBL/GenBank/DDBJ databases">
        <title>Taxonoimc description of Halomarina strain SPP-AMP-1.</title>
        <authorList>
            <person name="Pal Y."/>
            <person name="Srinivasana K."/>
            <person name="Verma A."/>
            <person name="Kumar P."/>
        </authorList>
    </citation>
    <scope>NUCLEOTIDE SEQUENCE [LARGE SCALE GENOMIC DNA]</scope>
    <source>
        <strain evidence="1 2">SPP-AMP-1</strain>
    </source>
</reference>
<dbReference type="OrthoDB" id="202660at2157"/>
<evidence type="ECO:0000313" key="1">
    <source>
        <dbReference type="EMBL" id="RRJ32185.1"/>
    </source>
</evidence>
<sequence length="133" mass="15034">MTDLTAEYVFRVRFRLQPDPDVRIDPETFETLLSWPAAQPGAEDWLFFRDHLWRGAVNDQLPLRELAENALGSVAVEHVAFVELRTSEAYLDALKAAIKNALERQPSPFGNAASADEVIKNYLGSSIHVREPR</sequence>
<comment type="caution">
    <text evidence="1">The sequence shown here is derived from an EMBL/GenBank/DDBJ whole genome shotgun (WGS) entry which is preliminary data.</text>
</comment>
<dbReference type="RefSeq" id="WP_124954087.1">
    <property type="nucleotide sequence ID" value="NZ_RRCH01000010.1"/>
</dbReference>
<gene>
    <name evidence="1" type="ORF">EIK79_05310</name>
</gene>
<dbReference type="NCBIfam" id="NF033910">
    <property type="entry name" value="LWR_salt"/>
    <property type="match status" value="1"/>
</dbReference>
<accession>A0A3P3RFN6</accession>
<dbReference type="Pfam" id="PF26423">
    <property type="entry name" value="LWR_salt"/>
    <property type="match status" value="1"/>
</dbReference>
<dbReference type="Proteomes" id="UP000282322">
    <property type="component" value="Unassembled WGS sequence"/>
</dbReference>
<keyword evidence="2" id="KW-1185">Reference proteome</keyword>
<dbReference type="AlphaFoldDB" id="A0A3P3RFN6"/>
<organism evidence="1 2">
    <name type="scientific">Halocatena pleomorpha</name>
    <dbReference type="NCBI Taxonomy" id="1785090"/>
    <lineage>
        <taxon>Archaea</taxon>
        <taxon>Methanobacteriati</taxon>
        <taxon>Methanobacteriota</taxon>
        <taxon>Stenosarchaea group</taxon>
        <taxon>Halobacteria</taxon>
        <taxon>Halobacteriales</taxon>
        <taxon>Natronomonadaceae</taxon>
        <taxon>Halocatena</taxon>
    </lineage>
</organism>
<evidence type="ECO:0008006" key="3">
    <source>
        <dbReference type="Google" id="ProtNLM"/>
    </source>
</evidence>
<proteinExistence type="predicted"/>
<protein>
    <recommendedName>
        <fullName evidence="3">LWR-salt protein</fullName>
    </recommendedName>
</protein>
<evidence type="ECO:0000313" key="2">
    <source>
        <dbReference type="Proteomes" id="UP000282322"/>
    </source>
</evidence>